<sequence length="90" mass="9070">MHPAGKPEVPRPWTRCRLLPGCAARGRGANAAGVCPPVAGATAAAEVPRPWTGNLNNYSVSANRSTFPYGSITSSVGPPGASTSIPGRSG</sequence>
<reference evidence="2 3" key="1">
    <citation type="journal article" date="2019" name="Int. J. Syst. Evol. Microbiol.">
        <title>The Global Catalogue of Microorganisms (GCM) 10K type strain sequencing project: providing services to taxonomists for standard genome sequencing and annotation.</title>
        <authorList>
            <consortium name="The Broad Institute Genomics Platform"/>
            <consortium name="The Broad Institute Genome Sequencing Center for Infectious Disease"/>
            <person name="Wu L."/>
            <person name="Ma J."/>
        </authorList>
    </citation>
    <scope>NUCLEOTIDE SEQUENCE [LARGE SCALE GENOMIC DNA]</scope>
    <source>
        <strain evidence="2 3">JCM 14303</strain>
    </source>
</reference>
<accession>A0ABN2ATU9</accession>
<dbReference type="EMBL" id="BAAANC010000002">
    <property type="protein sequence ID" value="GAA1525161.1"/>
    <property type="molecule type" value="Genomic_DNA"/>
</dbReference>
<evidence type="ECO:0000313" key="3">
    <source>
        <dbReference type="Proteomes" id="UP001500363"/>
    </source>
</evidence>
<protein>
    <submittedName>
        <fullName evidence="2">Uncharacterized protein</fullName>
    </submittedName>
</protein>
<evidence type="ECO:0000313" key="2">
    <source>
        <dbReference type="EMBL" id="GAA1525161.1"/>
    </source>
</evidence>
<gene>
    <name evidence="2" type="ORF">GCM10009741_28350</name>
</gene>
<keyword evidence="3" id="KW-1185">Reference proteome</keyword>
<name>A0ABN2ATU9_9ACTN</name>
<feature type="region of interest" description="Disordered" evidence="1">
    <location>
        <begin position="69"/>
        <end position="90"/>
    </location>
</feature>
<comment type="caution">
    <text evidence="2">The sequence shown here is derived from an EMBL/GenBank/DDBJ whole genome shotgun (WGS) entry which is preliminary data.</text>
</comment>
<organism evidence="2 3">
    <name type="scientific">Kribbella lupini</name>
    <dbReference type="NCBI Taxonomy" id="291602"/>
    <lineage>
        <taxon>Bacteria</taxon>
        <taxon>Bacillati</taxon>
        <taxon>Actinomycetota</taxon>
        <taxon>Actinomycetes</taxon>
        <taxon>Propionibacteriales</taxon>
        <taxon>Kribbellaceae</taxon>
        <taxon>Kribbella</taxon>
    </lineage>
</organism>
<evidence type="ECO:0000256" key="1">
    <source>
        <dbReference type="SAM" id="MobiDB-lite"/>
    </source>
</evidence>
<proteinExistence type="predicted"/>
<dbReference type="Proteomes" id="UP001500363">
    <property type="component" value="Unassembled WGS sequence"/>
</dbReference>